<evidence type="ECO:0000313" key="2">
    <source>
        <dbReference type="Proteomes" id="UP000307140"/>
    </source>
</evidence>
<dbReference type="EMBL" id="VANR01000002">
    <property type="protein sequence ID" value="TMM31469.1"/>
    <property type="molecule type" value="Genomic_DNA"/>
</dbReference>
<evidence type="ECO:0008006" key="3">
    <source>
        <dbReference type="Google" id="ProtNLM"/>
    </source>
</evidence>
<protein>
    <recommendedName>
        <fullName evidence="3">Lipoprotein</fullName>
    </recommendedName>
</protein>
<dbReference type="Proteomes" id="UP000307140">
    <property type="component" value="Unassembled WGS sequence"/>
</dbReference>
<dbReference type="RefSeq" id="WP_138535195.1">
    <property type="nucleotide sequence ID" value="NZ_VANR01000002.1"/>
</dbReference>
<comment type="caution">
    <text evidence="1">The sequence shown here is derived from an EMBL/GenBank/DDBJ whole genome shotgun (WGS) entry which is preliminary data.</text>
</comment>
<reference evidence="1 2" key="1">
    <citation type="submission" date="2019-05" db="EMBL/GenBank/DDBJ databases">
        <title>Polaribacter aestuariivivens sp. nov., isolated from a tidal flat.</title>
        <authorList>
            <person name="Yoon J.-H."/>
        </authorList>
    </citation>
    <scope>NUCLEOTIDE SEQUENCE [LARGE SCALE GENOMIC DNA]</scope>
    <source>
        <strain evidence="1 2">DBTF-3</strain>
    </source>
</reference>
<dbReference type="OrthoDB" id="1202594at2"/>
<gene>
    <name evidence="1" type="ORF">FDT66_05770</name>
</gene>
<keyword evidence="2" id="KW-1185">Reference proteome</keyword>
<dbReference type="PROSITE" id="PS51257">
    <property type="entry name" value="PROKAR_LIPOPROTEIN"/>
    <property type="match status" value="1"/>
</dbReference>
<organism evidence="1 2">
    <name type="scientific">Polaribacter aestuariivivens</name>
    <dbReference type="NCBI Taxonomy" id="2304626"/>
    <lineage>
        <taxon>Bacteria</taxon>
        <taxon>Pseudomonadati</taxon>
        <taxon>Bacteroidota</taxon>
        <taxon>Flavobacteriia</taxon>
        <taxon>Flavobacteriales</taxon>
        <taxon>Flavobacteriaceae</taxon>
    </lineage>
</organism>
<accession>A0A5S3NCN7</accession>
<dbReference type="AlphaFoldDB" id="A0A5S3NCN7"/>
<name>A0A5S3NCN7_9FLAO</name>
<evidence type="ECO:0000313" key="1">
    <source>
        <dbReference type="EMBL" id="TMM31469.1"/>
    </source>
</evidence>
<proteinExistence type="predicted"/>
<sequence>MKKVIVSIVFISLLIFSCKRKQVDVPIFSYSILNDSVKNFKLNINEKQATIYYEYLHQNDSIKKLYLTYNNDKDILISNLDTFHFNKKTYNSKSLQFKFYQKKEINNHNRSLVFNENYGLLANLAYGSDYLFLKDSISKTDKKLLFKALFYDLNKIETD</sequence>